<feature type="domain" description="Farnesoic acid O-methyl transferase" evidence="2">
    <location>
        <begin position="44"/>
        <end position="194"/>
    </location>
</feature>
<evidence type="ECO:0000256" key="1">
    <source>
        <dbReference type="SAM" id="SignalP"/>
    </source>
</evidence>
<proteinExistence type="evidence at transcript level"/>
<organism evidence="3">
    <name type="scientific">Psorophora albipes</name>
    <dbReference type="NCBI Taxonomy" id="869069"/>
    <lineage>
        <taxon>Eukaryota</taxon>
        <taxon>Metazoa</taxon>
        <taxon>Ecdysozoa</taxon>
        <taxon>Arthropoda</taxon>
        <taxon>Hexapoda</taxon>
        <taxon>Insecta</taxon>
        <taxon>Pterygota</taxon>
        <taxon>Neoptera</taxon>
        <taxon>Endopterygota</taxon>
        <taxon>Diptera</taxon>
        <taxon>Nematocera</taxon>
        <taxon>Culicoidea</taxon>
        <taxon>Culicidae</taxon>
        <taxon>Culicinae</taxon>
        <taxon>Aedini</taxon>
        <taxon>Psorophora</taxon>
    </lineage>
</organism>
<feature type="non-terminal residue" evidence="3">
    <location>
        <position position="1"/>
    </location>
</feature>
<dbReference type="EMBL" id="GALA01001458">
    <property type="protein sequence ID" value="JAA93394.1"/>
    <property type="molecule type" value="mRNA"/>
</dbReference>
<feature type="signal peptide" evidence="1">
    <location>
        <begin position="1"/>
        <end position="21"/>
    </location>
</feature>
<name>T1D2Y0_9DIPT</name>
<dbReference type="PANTHER" id="PTHR36695">
    <property type="entry name" value="AGAP008648-PA"/>
    <property type="match status" value="1"/>
</dbReference>
<reference evidence="3" key="1">
    <citation type="journal article" date="2013" name="BMC Genomics">
        <title>A deep insight into the sialotranscriptome of the mosquito, Psorophora albipes.</title>
        <authorList>
            <person name="Chagas A.C."/>
            <person name="Calvo E."/>
            <person name="Rios-Velasquez C.M."/>
            <person name="Pessoa F.A."/>
            <person name="Medeiros J.F."/>
            <person name="Ribeiro J.M."/>
        </authorList>
    </citation>
    <scope>NUCLEOTIDE SEQUENCE</scope>
</reference>
<dbReference type="GO" id="GO:0016740">
    <property type="term" value="F:transferase activity"/>
    <property type="evidence" value="ECO:0007669"/>
    <property type="project" value="UniProtKB-KW"/>
</dbReference>
<keyword evidence="1" id="KW-0732">Signal</keyword>
<keyword evidence="3" id="KW-0808">Transferase</keyword>
<evidence type="ECO:0000259" key="2">
    <source>
        <dbReference type="Pfam" id="PF12248"/>
    </source>
</evidence>
<feature type="chain" id="PRO_5004586677" evidence="1">
    <location>
        <begin position="22"/>
        <end position="210"/>
    </location>
</feature>
<protein>
    <submittedName>
        <fullName evidence="3">Putative farnesoic acid 0-methyl transferase</fullName>
    </submittedName>
</protein>
<sequence>LTKWQMIVVLLALLFCAGINANNRNPFEVTRGCLQYNAKDGYMYGNPYYSTATFRNMRYSKSGVKSMRMGMVGRNDGFIRLTSARFPYNNIKVTEINLASSGNAVSEARSFNQLDRNPNNRNNTVVYIREPNVGLMSEFSPLMFTLEIDRRGNVRLIKDGELEAFLEFRDQTLSSRYIGFSNWNVPVMYFYDCPLEYNDRACDGRYHLLY</sequence>
<dbReference type="AlphaFoldDB" id="T1D2Y0"/>
<evidence type="ECO:0000313" key="3">
    <source>
        <dbReference type="EMBL" id="JAA93394.1"/>
    </source>
</evidence>
<dbReference type="Pfam" id="PF12248">
    <property type="entry name" value="Methyltransf_FA"/>
    <property type="match status" value="1"/>
</dbReference>
<dbReference type="PANTHER" id="PTHR36695:SF12">
    <property type="entry name" value="AGAP008648-PA"/>
    <property type="match status" value="1"/>
</dbReference>
<accession>T1D2Y0</accession>
<dbReference type="InterPro" id="IPR022041">
    <property type="entry name" value="Methyltransf_FA"/>
</dbReference>